<accession>A0A0F9G198</accession>
<sequence length="202" mass="23951">TIFIYHLNEMYKNGFIFLKSLGLDFSIILIPTMISLNKIIKIFKDDKNKLFSLLEELIMLRYDLSDIILKKNTKSLMIHPNIVKDIKGLMRYFDIKPEVDYIHYLIKTNEIWHIDDIIVQVLKLTKSYDGGKEYRRRGNELRGELDYIKTNLKIIKVDTEKEKDFRKKLTENLGMVLAYQVYGAGEKSYPVYLYYNANKMNS</sequence>
<gene>
    <name evidence="2" type="ORF">LCGC14_1884830</name>
</gene>
<feature type="transmembrane region" description="Helical" evidence="1">
    <location>
        <begin position="15"/>
        <end position="34"/>
    </location>
</feature>
<dbReference type="AlphaFoldDB" id="A0A0F9G198"/>
<organism evidence="2">
    <name type="scientific">marine sediment metagenome</name>
    <dbReference type="NCBI Taxonomy" id="412755"/>
    <lineage>
        <taxon>unclassified sequences</taxon>
        <taxon>metagenomes</taxon>
        <taxon>ecological metagenomes</taxon>
    </lineage>
</organism>
<comment type="caution">
    <text evidence="2">The sequence shown here is derived from an EMBL/GenBank/DDBJ whole genome shotgun (WGS) entry which is preliminary data.</text>
</comment>
<keyword evidence="1" id="KW-0472">Membrane</keyword>
<feature type="non-terminal residue" evidence="2">
    <location>
        <position position="1"/>
    </location>
</feature>
<evidence type="ECO:0000256" key="1">
    <source>
        <dbReference type="SAM" id="Phobius"/>
    </source>
</evidence>
<dbReference type="EMBL" id="LAZR01019467">
    <property type="protein sequence ID" value="KKL92423.1"/>
    <property type="molecule type" value="Genomic_DNA"/>
</dbReference>
<protein>
    <submittedName>
        <fullName evidence="2">Uncharacterized protein</fullName>
    </submittedName>
</protein>
<proteinExistence type="predicted"/>
<keyword evidence="1" id="KW-1133">Transmembrane helix</keyword>
<keyword evidence="1" id="KW-0812">Transmembrane</keyword>
<evidence type="ECO:0000313" key="2">
    <source>
        <dbReference type="EMBL" id="KKL92423.1"/>
    </source>
</evidence>
<name>A0A0F9G198_9ZZZZ</name>
<reference evidence="2" key="1">
    <citation type="journal article" date="2015" name="Nature">
        <title>Complex archaea that bridge the gap between prokaryotes and eukaryotes.</title>
        <authorList>
            <person name="Spang A."/>
            <person name="Saw J.H."/>
            <person name="Jorgensen S.L."/>
            <person name="Zaremba-Niedzwiedzka K."/>
            <person name="Martijn J."/>
            <person name="Lind A.E."/>
            <person name="van Eijk R."/>
            <person name="Schleper C."/>
            <person name="Guy L."/>
            <person name="Ettema T.J."/>
        </authorList>
    </citation>
    <scope>NUCLEOTIDE SEQUENCE</scope>
</reference>